<keyword evidence="1" id="KW-0812">Transmembrane</keyword>
<dbReference type="InterPro" id="IPR052534">
    <property type="entry name" value="Extracell_DNA_Util/SecSys_Comp"/>
</dbReference>
<keyword evidence="1" id="KW-0472">Membrane</keyword>
<dbReference type="AlphaFoldDB" id="A0A9D7AK14"/>
<keyword evidence="1" id="KW-1133">Transmembrane helix</keyword>
<organism evidence="3 4">
    <name type="scientific">Limnobaculum xujianqingii</name>
    <dbReference type="NCBI Taxonomy" id="2738837"/>
    <lineage>
        <taxon>Bacteria</taxon>
        <taxon>Pseudomonadati</taxon>
        <taxon>Pseudomonadota</taxon>
        <taxon>Gammaproteobacteria</taxon>
        <taxon>Enterobacterales</taxon>
        <taxon>Budviciaceae</taxon>
        <taxon>Limnobaculum</taxon>
    </lineage>
</organism>
<dbReference type="EMBL" id="JADRCQ010000004">
    <property type="protein sequence ID" value="MBK5074317.1"/>
    <property type="molecule type" value="Genomic_DNA"/>
</dbReference>
<dbReference type="Proteomes" id="UP001296969">
    <property type="component" value="Unassembled WGS sequence"/>
</dbReference>
<protein>
    <submittedName>
        <fullName evidence="3">PilN domain-containing protein</fullName>
    </submittedName>
</protein>
<reference evidence="3 5" key="1">
    <citation type="submission" date="2020-11" db="EMBL/GenBank/DDBJ databases">
        <title>Insectihabitans protaetiae gen. nov. sp. nov. and Insectihabitans allomyrinae sp. nov., isolated from larvae of Protaetia brevitarsis seulensis and Allomyrina dichotoma, respectively.</title>
        <authorList>
            <person name="Lee S.D."/>
            <person name="Byeon Y.-S."/>
            <person name="Kim S.-M."/>
            <person name="Yang H.L."/>
            <person name="Kim I.S."/>
        </authorList>
    </citation>
    <scope>NUCLEOTIDE SEQUENCE</scope>
    <source>
        <strain evidence="3">CWB-B4</strain>
        <strain evidence="2 5">CWB-B43</strain>
    </source>
</reference>
<evidence type="ECO:0000313" key="5">
    <source>
        <dbReference type="Proteomes" id="UP001296969"/>
    </source>
</evidence>
<accession>A0A9D7AK14</accession>
<dbReference type="PANTHER" id="PTHR40278:SF1">
    <property type="entry name" value="DNA UTILIZATION PROTEIN HOFN"/>
    <property type="match status" value="1"/>
</dbReference>
<dbReference type="Proteomes" id="UP000807542">
    <property type="component" value="Unassembled WGS sequence"/>
</dbReference>
<comment type="caution">
    <text evidence="3">The sequence shown here is derived from an EMBL/GenBank/DDBJ whole genome shotgun (WGS) entry which is preliminary data.</text>
</comment>
<dbReference type="InterPro" id="IPR007813">
    <property type="entry name" value="PilN"/>
</dbReference>
<evidence type="ECO:0000256" key="1">
    <source>
        <dbReference type="SAM" id="Phobius"/>
    </source>
</evidence>
<feature type="transmembrane region" description="Helical" evidence="1">
    <location>
        <begin position="21"/>
        <end position="43"/>
    </location>
</feature>
<sequence length="181" mass="20402">MLQVNFLPWRAQREKRATRSFVIMAFCYAVVTLFCLSALYVAATSQQQQLSERLVQMTAANTVRLNEIKQIKDTQQTALALVQLQSQTQKIRQHSLLLQTLFTDIESALPESLWLKKIAFQEEKLVIEGQGNGYLSVIDFQQKLSDSSLLTGLELGKMMAVNTEFSLFSFAFTANRTGAAL</sequence>
<dbReference type="RefSeq" id="WP_228398909.1">
    <property type="nucleotide sequence ID" value="NZ_JADRCP010000004.1"/>
</dbReference>
<gene>
    <name evidence="3" type="ORF">I2492_14995</name>
    <name evidence="2" type="ORF">I2493_14995</name>
</gene>
<dbReference type="PANTHER" id="PTHR40278">
    <property type="entry name" value="DNA UTILIZATION PROTEIN HOFN"/>
    <property type="match status" value="1"/>
</dbReference>
<evidence type="ECO:0000313" key="3">
    <source>
        <dbReference type="EMBL" id="MBK5177626.1"/>
    </source>
</evidence>
<dbReference type="Pfam" id="PF05137">
    <property type="entry name" value="PilN"/>
    <property type="match status" value="1"/>
</dbReference>
<evidence type="ECO:0000313" key="2">
    <source>
        <dbReference type="EMBL" id="MBK5074317.1"/>
    </source>
</evidence>
<keyword evidence="5" id="KW-1185">Reference proteome</keyword>
<evidence type="ECO:0000313" key="4">
    <source>
        <dbReference type="Proteomes" id="UP000807542"/>
    </source>
</evidence>
<dbReference type="EMBL" id="JADRCP010000004">
    <property type="protein sequence ID" value="MBK5177626.1"/>
    <property type="molecule type" value="Genomic_DNA"/>
</dbReference>
<name>A0A9D7AK14_9GAMM</name>
<proteinExistence type="predicted"/>